<feature type="compositionally biased region" description="Gly residues" evidence="5">
    <location>
        <begin position="421"/>
        <end position="432"/>
    </location>
</feature>
<name>A0ABR4DXP4_9PEZI</name>
<keyword evidence="8" id="KW-1185">Reference proteome</keyword>
<keyword evidence="4 6" id="KW-0472">Membrane</keyword>
<evidence type="ECO:0008006" key="9">
    <source>
        <dbReference type="Google" id="ProtNLM"/>
    </source>
</evidence>
<evidence type="ECO:0000256" key="6">
    <source>
        <dbReference type="SAM" id="Phobius"/>
    </source>
</evidence>
<feature type="transmembrane region" description="Helical" evidence="6">
    <location>
        <begin position="86"/>
        <end position="109"/>
    </location>
</feature>
<evidence type="ECO:0000256" key="1">
    <source>
        <dbReference type="ARBA" id="ARBA00004141"/>
    </source>
</evidence>
<evidence type="ECO:0000313" key="8">
    <source>
        <dbReference type="Proteomes" id="UP001600888"/>
    </source>
</evidence>
<keyword evidence="2 6" id="KW-0812">Transmembrane</keyword>
<dbReference type="Pfam" id="PF04479">
    <property type="entry name" value="RTA1"/>
    <property type="match status" value="1"/>
</dbReference>
<evidence type="ECO:0000256" key="5">
    <source>
        <dbReference type="SAM" id="MobiDB-lite"/>
    </source>
</evidence>
<feature type="transmembrane region" description="Helical" evidence="6">
    <location>
        <begin position="249"/>
        <end position="270"/>
    </location>
</feature>
<feature type="transmembrane region" description="Helical" evidence="6">
    <location>
        <begin position="31"/>
        <end position="49"/>
    </location>
</feature>
<dbReference type="InterPro" id="IPR007568">
    <property type="entry name" value="RTA1"/>
</dbReference>
<dbReference type="PANTHER" id="PTHR31465:SF9">
    <property type="entry name" value="SPHINGOID LONG-CHAIN BASE TRANSPORTER RSB1"/>
    <property type="match status" value="1"/>
</dbReference>
<proteinExistence type="predicted"/>
<evidence type="ECO:0000256" key="2">
    <source>
        <dbReference type="ARBA" id="ARBA00022692"/>
    </source>
</evidence>
<dbReference type="Proteomes" id="UP001600888">
    <property type="component" value="Unassembled WGS sequence"/>
</dbReference>
<reference evidence="7 8" key="1">
    <citation type="submission" date="2024-03" db="EMBL/GenBank/DDBJ databases">
        <title>A high-quality draft genome sequence of Diaporthe vaccinii, a causative agent of upright dieback and viscid rot disease in cranberry plants.</title>
        <authorList>
            <person name="Sarrasin M."/>
            <person name="Lang B.F."/>
            <person name="Burger G."/>
        </authorList>
    </citation>
    <scope>NUCLEOTIDE SEQUENCE [LARGE SCALE GENOMIC DNA]</scope>
    <source>
        <strain evidence="7 8">IS7</strain>
    </source>
</reference>
<keyword evidence="3 6" id="KW-1133">Transmembrane helix</keyword>
<accession>A0ABR4DXP4</accession>
<dbReference type="EMBL" id="JBAWTH010000146">
    <property type="protein sequence ID" value="KAL2274929.1"/>
    <property type="molecule type" value="Genomic_DNA"/>
</dbReference>
<protein>
    <recommendedName>
        <fullName evidence="9">RTA1 domain-containing protein</fullName>
    </recommendedName>
</protein>
<feature type="compositionally biased region" description="Basic and acidic residues" evidence="5">
    <location>
        <begin position="441"/>
        <end position="454"/>
    </location>
</feature>
<evidence type="ECO:0000313" key="7">
    <source>
        <dbReference type="EMBL" id="KAL2274929.1"/>
    </source>
</evidence>
<gene>
    <name evidence="7" type="ORF">FJTKL_02661</name>
</gene>
<feature type="region of interest" description="Disordered" evidence="5">
    <location>
        <begin position="411"/>
        <end position="454"/>
    </location>
</feature>
<feature type="transmembrane region" description="Helical" evidence="6">
    <location>
        <begin position="164"/>
        <end position="187"/>
    </location>
</feature>
<feature type="transmembrane region" description="Helical" evidence="6">
    <location>
        <begin position="129"/>
        <end position="152"/>
    </location>
</feature>
<feature type="compositionally biased region" description="Polar residues" evidence="5">
    <location>
        <begin position="340"/>
        <end position="349"/>
    </location>
</feature>
<feature type="region of interest" description="Disordered" evidence="5">
    <location>
        <begin position="297"/>
        <end position="355"/>
    </location>
</feature>
<comment type="subcellular location">
    <subcellularLocation>
        <location evidence="1">Membrane</location>
        <topology evidence="1">Multi-pass membrane protein</topology>
    </subcellularLocation>
</comment>
<evidence type="ECO:0000256" key="4">
    <source>
        <dbReference type="ARBA" id="ARBA00023136"/>
    </source>
</evidence>
<sequence length="454" mass="48681">MASSGAGDCTLVTCPVEGGWVSSPPPIEGTAFMLAAFATLVPINLWVGARNRTTVYSLSMSIGLLLEVMGHSGKLLLRNDLASKSYFVLSLLGTAVGPTLITAAVYTILPHILVLYGSDLSTPLEPVWLSYFFFALDGFTVAFQVVGCVFAAEGYNKVEIQQGVNVLIAGLALQILSLAGFFGFYFWHMSRVLRNREFLNPRFCSVYLSARFKTALLCMQLALALILARTVARVIQMSGGLASAPSQSHTYSLVLDGALVLVASIIMTLFPPGPVFGRAWGPTSPSTKKARRNLLDLHPAQRSPGSPLLTMRPSPATSPNEYRFGYNTANKEPRSPPPSVTNDAGSMGQSGLCGNRRYSHRRQAPAQPMGDSEPPPYERPLSTLTRVPFVPPRALTLSQQYGNGQIVESEVTIAPGSEGSRTGGSAGSGAPGGRTRTRSSPRTEDVMVKHDAIW</sequence>
<evidence type="ECO:0000256" key="3">
    <source>
        <dbReference type="ARBA" id="ARBA00022989"/>
    </source>
</evidence>
<organism evidence="7 8">
    <name type="scientific">Diaporthe vaccinii</name>
    <dbReference type="NCBI Taxonomy" id="105482"/>
    <lineage>
        <taxon>Eukaryota</taxon>
        <taxon>Fungi</taxon>
        <taxon>Dikarya</taxon>
        <taxon>Ascomycota</taxon>
        <taxon>Pezizomycotina</taxon>
        <taxon>Sordariomycetes</taxon>
        <taxon>Sordariomycetidae</taxon>
        <taxon>Diaporthales</taxon>
        <taxon>Diaporthaceae</taxon>
        <taxon>Diaporthe</taxon>
        <taxon>Diaporthe eres species complex</taxon>
    </lineage>
</organism>
<feature type="transmembrane region" description="Helical" evidence="6">
    <location>
        <begin position="207"/>
        <end position="228"/>
    </location>
</feature>
<comment type="caution">
    <text evidence="7">The sequence shown here is derived from an EMBL/GenBank/DDBJ whole genome shotgun (WGS) entry which is preliminary data.</text>
</comment>
<dbReference type="PANTHER" id="PTHR31465">
    <property type="entry name" value="PROTEIN RTA1-RELATED"/>
    <property type="match status" value="1"/>
</dbReference>